<sequence>MSDLFLELNGKEYSLIETFPGLSVQEVSRQSPQLNMETAEIAGTDGVIPGMTQFKPFVFSAQCNLQALDIPDYHLAVREIYEFLFQRDSYYIWSDQMPGIRYEVHPKPFDFSRESDRVGLLNIEFDVFKGYAESRGTSLNPMTFEVDLWQMGMNLSNRDDLFYIFKENTFRVYNAGSDCVNPLMRHELDIAMTANGIPTINNLTTGDSFQYQKELQKTDVLLLNNIYPLVNNRRVGKYTNHGIITLEKGWNDFEIKGVTDVTIAFNFPFIYR</sequence>
<dbReference type="Gene3D" id="2.40.30.200">
    <property type="match status" value="1"/>
</dbReference>
<name>A0A7X0T448_LISWE</name>
<evidence type="ECO:0000313" key="3">
    <source>
        <dbReference type="Proteomes" id="UP000522007"/>
    </source>
</evidence>
<gene>
    <name evidence="2" type="ORF">HB853_04755</name>
</gene>
<protein>
    <submittedName>
        <fullName evidence="2">Phage tail family protein</fullName>
    </submittedName>
</protein>
<accession>A0A7X0T448</accession>
<comment type="caution">
    <text evidence="2">The sequence shown here is derived from an EMBL/GenBank/DDBJ whole genome shotgun (WGS) entry which is preliminary data.</text>
</comment>
<proteinExistence type="predicted"/>
<dbReference type="AlphaFoldDB" id="A0A7X0T448"/>
<evidence type="ECO:0000313" key="2">
    <source>
        <dbReference type="EMBL" id="MBC1322248.1"/>
    </source>
</evidence>
<dbReference type="Pfam" id="PF05709">
    <property type="entry name" value="Sipho_tail"/>
    <property type="match status" value="1"/>
</dbReference>
<dbReference type="InterPro" id="IPR008841">
    <property type="entry name" value="Siphovirus-type_tail_N"/>
</dbReference>
<organism evidence="2 3">
    <name type="scientific">Listeria welshimeri</name>
    <dbReference type="NCBI Taxonomy" id="1643"/>
    <lineage>
        <taxon>Bacteria</taxon>
        <taxon>Bacillati</taxon>
        <taxon>Bacillota</taxon>
        <taxon>Bacilli</taxon>
        <taxon>Bacillales</taxon>
        <taxon>Listeriaceae</taxon>
        <taxon>Listeria</taxon>
    </lineage>
</organism>
<dbReference type="Proteomes" id="UP000522007">
    <property type="component" value="Unassembled WGS sequence"/>
</dbReference>
<dbReference type="EMBL" id="JAAROP010000002">
    <property type="protein sequence ID" value="MBC1322248.1"/>
    <property type="molecule type" value="Genomic_DNA"/>
</dbReference>
<feature type="domain" description="Siphovirus-type tail component RIFT-related" evidence="1">
    <location>
        <begin position="9"/>
        <end position="127"/>
    </location>
</feature>
<evidence type="ECO:0000259" key="1">
    <source>
        <dbReference type="Pfam" id="PF05709"/>
    </source>
</evidence>
<dbReference type="RefSeq" id="WP_185307580.1">
    <property type="nucleotide sequence ID" value="NZ_JACTIT010000003.1"/>
</dbReference>
<reference evidence="2 3" key="1">
    <citation type="submission" date="2020-03" db="EMBL/GenBank/DDBJ databases">
        <title>Soil Listeria distribution.</title>
        <authorList>
            <person name="Liao J."/>
            <person name="Wiedmann M."/>
        </authorList>
    </citation>
    <scope>NUCLEOTIDE SEQUENCE [LARGE SCALE GENOMIC DNA]</scope>
    <source>
        <strain evidence="2 3">FSL L7-1829</strain>
    </source>
</reference>